<keyword evidence="2" id="KW-0812">Transmembrane</keyword>
<dbReference type="InterPro" id="IPR027381">
    <property type="entry name" value="LytR/CpsA/Psr_C"/>
</dbReference>
<organism evidence="5 6">
    <name type="scientific">Calothrix parasitica NIES-267</name>
    <dbReference type="NCBI Taxonomy" id="1973488"/>
    <lineage>
        <taxon>Bacteria</taxon>
        <taxon>Bacillati</taxon>
        <taxon>Cyanobacteriota</taxon>
        <taxon>Cyanophyceae</taxon>
        <taxon>Nostocales</taxon>
        <taxon>Calotrichaceae</taxon>
        <taxon>Calothrix</taxon>
    </lineage>
</organism>
<dbReference type="InterPro" id="IPR004474">
    <property type="entry name" value="LytR_CpsA_psr"/>
</dbReference>
<evidence type="ECO:0000259" key="4">
    <source>
        <dbReference type="Pfam" id="PF13399"/>
    </source>
</evidence>
<dbReference type="EMBL" id="AP018227">
    <property type="protein sequence ID" value="BAY83836.1"/>
    <property type="molecule type" value="Genomic_DNA"/>
</dbReference>
<proteinExistence type="inferred from homology"/>
<gene>
    <name evidence="5" type="ORF">NIES267_33300</name>
</gene>
<evidence type="ECO:0000256" key="2">
    <source>
        <dbReference type="SAM" id="Phobius"/>
    </source>
</evidence>
<dbReference type="Pfam" id="PF03816">
    <property type="entry name" value="LytR_cpsA_psr"/>
    <property type="match status" value="1"/>
</dbReference>
<dbReference type="PANTHER" id="PTHR33392:SF6">
    <property type="entry name" value="POLYISOPRENYL-TEICHOIC ACID--PEPTIDOGLYCAN TEICHOIC ACID TRANSFERASE TAGU"/>
    <property type="match status" value="1"/>
</dbReference>
<dbReference type="Gene3D" id="3.40.630.190">
    <property type="entry name" value="LCP protein"/>
    <property type="match status" value="1"/>
</dbReference>
<feature type="domain" description="LytR/CpsA/Psr regulator C-terminal" evidence="4">
    <location>
        <begin position="392"/>
        <end position="478"/>
    </location>
</feature>
<evidence type="ECO:0000259" key="3">
    <source>
        <dbReference type="Pfam" id="PF03816"/>
    </source>
</evidence>
<dbReference type="AlphaFoldDB" id="A0A1Z4LRG7"/>
<dbReference type="Pfam" id="PF13399">
    <property type="entry name" value="LytR_C"/>
    <property type="match status" value="1"/>
</dbReference>
<dbReference type="PANTHER" id="PTHR33392">
    <property type="entry name" value="POLYISOPRENYL-TEICHOIC ACID--PEPTIDOGLYCAN TEICHOIC ACID TRANSFERASE TAGU"/>
    <property type="match status" value="1"/>
</dbReference>
<sequence length="480" mass="53548">MVKQIESWENQDIYEQEQDNISQAPVGGQLVKLEPKNRKKTSSIPSQLYYRLGLAMPRWLFWILTVVMGITLSGLLVSSLALWTPLWSGIEKSEGEMGWSALDSDDAPLPGALWSNISQYQLRKPMNILVLGIEPVPGTVEGSPESFAGTSDTMLLVRVNPQDKTIRVLSIPKGTMISIPEEGLNKVSQANASGGPVLAARVVSRSLSNAPIHRYIRISTAGMQQLVDQLGGVEVFVPKPMRYKDSAQRLSINLVGGWQTLNGEQAQQYVRFREGGSGDLERVQRQQTMLLALRERLWSPKVLPRLPQLTRVMRKYFDTNLKLEEMMALVNFASNVERDDFQMTMLPGIFSALSADPDSYWLNLTGKANLLSDYAGVNLASLKQSNKPLTSLKIAVQNTGNRPEQTQRVIEVLKARGFTNVYEISNWSDTRAKSQIIVQKGNKQAAEELQQILGINHIDVSATGDIKSDLTIRIDKDWKQ</sequence>
<reference evidence="5 6" key="1">
    <citation type="submission" date="2017-06" db="EMBL/GenBank/DDBJ databases">
        <title>Genome sequencing of cyanobaciteial culture collection at National Institute for Environmental Studies (NIES).</title>
        <authorList>
            <person name="Hirose Y."/>
            <person name="Shimura Y."/>
            <person name="Fujisawa T."/>
            <person name="Nakamura Y."/>
            <person name="Kawachi M."/>
        </authorList>
    </citation>
    <scope>NUCLEOTIDE SEQUENCE [LARGE SCALE GENOMIC DNA]</scope>
    <source>
        <strain evidence="5 6">NIES-267</strain>
    </source>
</reference>
<keyword evidence="2" id="KW-0472">Membrane</keyword>
<keyword evidence="2" id="KW-1133">Transmembrane helix</keyword>
<dbReference type="Gene3D" id="3.30.70.2390">
    <property type="match status" value="1"/>
</dbReference>
<feature type="transmembrane region" description="Helical" evidence="2">
    <location>
        <begin position="59"/>
        <end position="83"/>
    </location>
</feature>
<feature type="domain" description="Cell envelope-related transcriptional attenuator" evidence="3">
    <location>
        <begin position="151"/>
        <end position="296"/>
    </location>
</feature>
<dbReference type="InterPro" id="IPR050922">
    <property type="entry name" value="LytR/CpsA/Psr_CW_biosynth"/>
</dbReference>
<protein>
    <submittedName>
        <fullName evidence="5">Cell envelope-related transcriptional attenuator</fullName>
    </submittedName>
</protein>
<dbReference type="Proteomes" id="UP000218418">
    <property type="component" value="Chromosome"/>
</dbReference>
<comment type="similarity">
    <text evidence="1">Belongs to the LytR/CpsA/Psr (LCP) family.</text>
</comment>
<dbReference type="NCBIfam" id="TIGR00350">
    <property type="entry name" value="lytR_cpsA_psr"/>
    <property type="match status" value="1"/>
</dbReference>
<evidence type="ECO:0000256" key="1">
    <source>
        <dbReference type="ARBA" id="ARBA00006068"/>
    </source>
</evidence>
<accession>A0A1Z4LRG7</accession>
<keyword evidence="6" id="KW-1185">Reference proteome</keyword>
<evidence type="ECO:0000313" key="6">
    <source>
        <dbReference type="Proteomes" id="UP000218418"/>
    </source>
</evidence>
<name>A0A1Z4LRG7_9CYAN</name>
<evidence type="ECO:0000313" key="5">
    <source>
        <dbReference type="EMBL" id="BAY83836.1"/>
    </source>
</evidence>